<dbReference type="InterPro" id="IPR005102">
    <property type="entry name" value="Carbo-bd_X2"/>
</dbReference>
<dbReference type="InterPro" id="IPR026906">
    <property type="entry name" value="LRR_5"/>
</dbReference>
<keyword evidence="1" id="KW-0732">Signal</keyword>
<reference evidence="8 9" key="1">
    <citation type="submission" date="2016-10" db="EMBL/GenBank/DDBJ databases">
        <authorList>
            <person name="de Groot N.N."/>
        </authorList>
    </citation>
    <scope>NUCLEOTIDE SEQUENCE [LARGE SCALE GENOMIC DNA]</scope>
    <source>
        <strain evidence="8 9">DSM 18978</strain>
    </source>
</reference>
<evidence type="ECO:0000256" key="1">
    <source>
        <dbReference type="ARBA" id="ARBA00022729"/>
    </source>
</evidence>
<dbReference type="InterPro" id="IPR013783">
    <property type="entry name" value="Ig-like_fold"/>
</dbReference>
<name>A0A1G5IMF3_9FIRM</name>
<evidence type="ECO:0000256" key="6">
    <source>
        <dbReference type="SAM" id="Phobius"/>
    </source>
</evidence>
<dbReference type="STRING" id="1120976.SAMN03080606_02461"/>
<dbReference type="Pfam" id="PF13306">
    <property type="entry name" value="LRR_5"/>
    <property type="match status" value="1"/>
</dbReference>
<keyword evidence="2" id="KW-0136">Cellulose degradation</keyword>
<evidence type="ECO:0000256" key="2">
    <source>
        <dbReference type="ARBA" id="ARBA00023001"/>
    </source>
</evidence>
<dbReference type="SUPFAM" id="SSF49313">
    <property type="entry name" value="Cadherin-like"/>
    <property type="match status" value="1"/>
</dbReference>
<feature type="region of interest" description="Disordered" evidence="5">
    <location>
        <begin position="759"/>
        <end position="808"/>
    </location>
</feature>
<dbReference type="InterPro" id="IPR036116">
    <property type="entry name" value="FN3_sf"/>
</dbReference>
<dbReference type="Gene3D" id="3.80.10.10">
    <property type="entry name" value="Ribonuclease Inhibitor"/>
    <property type="match status" value="3"/>
</dbReference>
<dbReference type="SUPFAM" id="SSF55383">
    <property type="entry name" value="Copper amine oxidase, domain N"/>
    <property type="match status" value="2"/>
</dbReference>
<dbReference type="InterPro" id="IPR012854">
    <property type="entry name" value="Cu_amine_oxidase-like_N"/>
</dbReference>
<evidence type="ECO:0000256" key="3">
    <source>
        <dbReference type="ARBA" id="ARBA00023277"/>
    </source>
</evidence>
<keyword evidence="6" id="KW-0472">Membrane</keyword>
<feature type="transmembrane region" description="Helical" evidence="6">
    <location>
        <begin position="12"/>
        <end position="31"/>
    </location>
</feature>
<dbReference type="GO" id="GO:0005509">
    <property type="term" value="F:calcium ion binding"/>
    <property type="evidence" value="ECO:0007669"/>
    <property type="project" value="InterPro"/>
</dbReference>
<feature type="domain" description="Fibronectin type-III" evidence="7">
    <location>
        <begin position="492"/>
        <end position="579"/>
    </location>
</feature>
<dbReference type="CDD" id="cd00063">
    <property type="entry name" value="FN3"/>
    <property type="match status" value="1"/>
</dbReference>
<dbReference type="SUPFAM" id="SSF81296">
    <property type="entry name" value="E set domains"/>
    <property type="match status" value="1"/>
</dbReference>
<dbReference type="GO" id="GO:0016020">
    <property type="term" value="C:membrane"/>
    <property type="evidence" value="ECO:0007669"/>
    <property type="project" value="InterPro"/>
</dbReference>
<dbReference type="InterPro" id="IPR046780">
    <property type="entry name" value="aBig_2"/>
</dbReference>
<keyword evidence="6" id="KW-0812">Transmembrane</keyword>
<feature type="compositionally biased region" description="Gly residues" evidence="5">
    <location>
        <begin position="777"/>
        <end position="793"/>
    </location>
</feature>
<organism evidence="8 9">
    <name type="scientific">Alkaliphilus peptidifermentans DSM 18978</name>
    <dbReference type="NCBI Taxonomy" id="1120976"/>
    <lineage>
        <taxon>Bacteria</taxon>
        <taxon>Bacillati</taxon>
        <taxon>Bacillota</taxon>
        <taxon>Clostridia</taxon>
        <taxon>Peptostreptococcales</taxon>
        <taxon>Natronincolaceae</taxon>
        <taxon>Alkaliphilus</taxon>
    </lineage>
</organism>
<keyword evidence="3" id="KW-0119">Carbohydrate metabolism</keyword>
<dbReference type="InterPro" id="IPR032675">
    <property type="entry name" value="LRR_dom_sf"/>
</dbReference>
<proteinExistence type="predicted"/>
<dbReference type="InterPro" id="IPR003961">
    <property type="entry name" value="FN3_dom"/>
</dbReference>
<dbReference type="OrthoDB" id="1908369at2"/>
<evidence type="ECO:0000256" key="5">
    <source>
        <dbReference type="SAM" id="MobiDB-lite"/>
    </source>
</evidence>
<dbReference type="Pfam" id="PF20578">
    <property type="entry name" value="aBig_2"/>
    <property type="match status" value="1"/>
</dbReference>
<dbReference type="InterPro" id="IPR053139">
    <property type="entry name" value="Surface_bspA-like"/>
</dbReference>
<dbReference type="PANTHER" id="PTHR45661:SF3">
    <property type="entry name" value="IG-LIKE DOMAIN-CONTAINING PROTEIN"/>
    <property type="match status" value="1"/>
</dbReference>
<dbReference type="Pfam" id="PF03442">
    <property type="entry name" value="CBM_X2"/>
    <property type="match status" value="1"/>
</dbReference>
<evidence type="ECO:0000256" key="4">
    <source>
        <dbReference type="ARBA" id="ARBA00023326"/>
    </source>
</evidence>
<keyword evidence="4" id="KW-0624">Polysaccharide degradation</keyword>
<dbReference type="SUPFAM" id="SSF52058">
    <property type="entry name" value="L domain-like"/>
    <property type="match status" value="1"/>
</dbReference>
<keyword evidence="6" id="KW-1133">Transmembrane helix</keyword>
<accession>A0A1G5IMF3</accession>
<dbReference type="PANTHER" id="PTHR45661">
    <property type="entry name" value="SURFACE ANTIGEN"/>
    <property type="match status" value="1"/>
</dbReference>
<dbReference type="SUPFAM" id="SSF49265">
    <property type="entry name" value="Fibronectin type III"/>
    <property type="match status" value="1"/>
</dbReference>
<evidence type="ECO:0000313" key="9">
    <source>
        <dbReference type="Proteomes" id="UP000198636"/>
    </source>
</evidence>
<dbReference type="Pfam" id="PF05345">
    <property type="entry name" value="He_PIG"/>
    <property type="match status" value="1"/>
</dbReference>
<dbReference type="Gene3D" id="3.30.457.10">
    <property type="entry name" value="Copper amine oxidase-like, N-terminal domain"/>
    <property type="match status" value="1"/>
</dbReference>
<dbReference type="InterPro" id="IPR036582">
    <property type="entry name" value="Mao_N_sf"/>
</dbReference>
<dbReference type="Pfam" id="PF00041">
    <property type="entry name" value="fn3"/>
    <property type="match status" value="1"/>
</dbReference>
<dbReference type="EMBL" id="FMUS01000015">
    <property type="protein sequence ID" value="SCY77315.1"/>
    <property type="molecule type" value="Genomic_DNA"/>
</dbReference>
<dbReference type="SMART" id="SM00060">
    <property type="entry name" value="FN3"/>
    <property type="match status" value="1"/>
</dbReference>
<dbReference type="Gene3D" id="2.60.40.10">
    <property type="entry name" value="Immunoglobulins"/>
    <property type="match status" value="3"/>
</dbReference>
<evidence type="ECO:0000259" key="7">
    <source>
        <dbReference type="PROSITE" id="PS50853"/>
    </source>
</evidence>
<dbReference type="InterPro" id="IPR015919">
    <property type="entry name" value="Cadherin-like_sf"/>
</dbReference>
<dbReference type="Proteomes" id="UP000198636">
    <property type="component" value="Unassembled WGS sequence"/>
</dbReference>
<protein>
    <submittedName>
        <fullName evidence="8">Fibronectin type III domain-containing protein</fullName>
    </submittedName>
</protein>
<dbReference type="RefSeq" id="WP_091543797.1">
    <property type="nucleotide sequence ID" value="NZ_FMUS01000015.1"/>
</dbReference>
<keyword evidence="9" id="KW-1185">Reference proteome</keyword>
<gene>
    <name evidence="8" type="ORF">SAMN03080606_02461</name>
</gene>
<sequence length="1033" mass="109254">MKSMRLKVGVIILRILIIALIVIVIPGYHGLKVHAEQDEATGLIYTVTDDKVTITGFVTPDGFDGILDIPAAIDGKSVVSIGQGAFRECSLLVHVTIPDSVTTIGKEAFEKCENLISITIPDSVTSIGEYAFFRCSALQSITIPDNVTSIGQGAFSFCVALKNATLPTDLVSIENQLFYNCIKLQSITIPDKVESIGVQAFASCSALENVTIGASVKSIDKRAFSSCTSMKSVIIPDSCEIIGNGAFANCTSLESVIIGNGVKTIGEDGFSNCSVLESIIIPDSVTSIESSAFSYCHKLKSITIGKAVESIGAFTFSICSALESITIPHSVTSIGAYAFSNCSALQRIIIPDSVTNMGNDVFWASPEISIYCYQDSYAYNYANANNIAFNILPNATIIPDIAIFDKNPSRQTDISTEIICKNPAALLSDIKVSDTSIGTGHYSIKGNILTIKKEYLAAKDLGDLELTLEFDTGDEAVLTISIIETIPISWPSGSTMTASGTTSTRTMLSWTQAQDDLGVAGYRIYMDGTIRTNVEGTVLSSEITGLEPSTTYSFRIQAGDGDGNWTTDGPEVTVTTLASESPDNGGGPITDEEKVAVDKSVLSIGFAVGDSANSVTEDISLTRIGAGYGSDISWTSNNENIIKISTGGDIGLVTRPTSGSGDAHVTVTAAVYNNGANGTRDFNLIVLQLQPPASQKVTISITKTDVTTGGNNGSITITAYGGSGTYEYSNDNGSTWQDSNIFRGLTAGTYRVKARDSIDPGNISEVSTVTITSSGGSSDGDSGGGSSGGGASGGSSIPNLKITDKTPEKSNIGESYSFRITVTGGSGGYSFEVTSGTLPEGLTLSKDGVISGIPTKAGTYQYTITVTDKNGRVSKESFTQIIEEKTEAIQQAEPTEEPKKEQETITPKVHILLTIGESQIKIDDEAYLLDAIPFIDGASNRTLVPIRFISEALGAEVIWLPETRQVLIKDGEKEILLTIGSKEVLVNGEAIIIDCEAAILPPGRTYAPLRFICEALGATVEYDPETREISIIK</sequence>
<dbReference type="GO" id="GO:0030245">
    <property type="term" value="P:cellulose catabolic process"/>
    <property type="evidence" value="ECO:0007669"/>
    <property type="project" value="UniProtKB-KW"/>
</dbReference>
<dbReference type="InterPro" id="IPR014756">
    <property type="entry name" value="Ig_E-set"/>
</dbReference>
<dbReference type="Pfam" id="PF07833">
    <property type="entry name" value="Cu_amine_oxidN1"/>
    <property type="match status" value="1"/>
</dbReference>
<evidence type="ECO:0000313" key="8">
    <source>
        <dbReference type="EMBL" id="SCY77315.1"/>
    </source>
</evidence>
<dbReference type="PROSITE" id="PS50853">
    <property type="entry name" value="FN3"/>
    <property type="match status" value="1"/>
</dbReference>
<dbReference type="AlphaFoldDB" id="A0A1G5IMF3"/>